<sequence>MTRRRRNALLSVPPKGVHGLGVAGGRFFQQTVGRPVKPEDYHGVHTTTSMDIAAVYATGATYERFWDDHYVSSEEPEAYPVILSLDVGGLEALSDVDAMAQAAFLLGDNNFRSIYQGMSLDEAFEGEEREYDFIRLGADTGSAVMEMAIYGQGPPAAFIGLSEDEDQWQEWLDSG</sequence>
<comment type="caution">
    <text evidence="1">The sequence shown here is derived from an EMBL/GenBank/DDBJ whole genome shotgun (WGS) entry which is preliminary data.</text>
</comment>
<feature type="non-terminal residue" evidence="1">
    <location>
        <position position="175"/>
    </location>
</feature>
<organism evidence="1">
    <name type="scientific">marine sediment metagenome</name>
    <dbReference type="NCBI Taxonomy" id="412755"/>
    <lineage>
        <taxon>unclassified sequences</taxon>
        <taxon>metagenomes</taxon>
        <taxon>ecological metagenomes</taxon>
    </lineage>
</organism>
<dbReference type="AlphaFoldDB" id="A0A0F9DUD8"/>
<accession>A0A0F9DUD8</accession>
<evidence type="ECO:0000313" key="1">
    <source>
        <dbReference type="EMBL" id="KKL65453.1"/>
    </source>
</evidence>
<protein>
    <submittedName>
        <fullName evidence="1">Uncharacterized protein</fullName>
    </submittedName>
</protein>
<gene>
    <name evidence="1" type="ORF">LCGC14_2154850</name>
</gene>
<dbReference type="EMBL" id="LAZR01027523">
    <property type="protein sequence ID" value="KKL65453.1"/>
    <property type="molecule type" value="Genomic_DNA"/>
</dbReference>
<proteinExistence type="predicted"/>
<name>A0A0F9DUD8_9ZZZZ</name>
<reference evidence="1" key="1">
    <citation type="journal article" date="2015" name="Nature">
        <title>Complex archaea that bridge the gap between prokaryotes and eukaryotes.</title>
        <authorList>
            <person name="Spang A."/>
            <person name="Saw J.H."/>
            <person name="Jorgensen S.L."/>
            <person name="Zaremba-Niedzwiedzka K."/>
            <person name="Martijn J."/>
            <person name="Lind A.E."/>
            <person name="van Eijk R."/>
            <person name="Schleper C."/>
            <person name="Guy L."/>
            <person name="Ettema T.J."/>
        </authorList>
    </citation>
    <scope>NUCLEOTIDE SEQUENCE</scope>
</reference>